<reference evidence="3" key="1">
    <citation type="journal article" date="2006" name="PLoS Biol.">
        <title>Macronuclear genome sequence of the ciliate Tetrahymena thermophila, a model eukaryote.</title>
        <authorList>
            <person name="Eisen J.A."/>
            <person name="Coyne R.S."/>
            <person name="Wu M."/>
            <person name="Wu D."/>
            <person name="Thiagarajan M."/>
            <person name="Wortman J.R."/>
            <person name="Badger J.H."/>
            <person name="Ren Q."/>
            <person name="Amedeo P."/>
            <person name="Jones K.M."/>
            <person name="Tallon L.J."/>
            <person name="Delcher A.L."/>
            <person name="Salzberg S.L."/>
            <person name="Silva J.C."/>
            <person name="Haas B.J."/>
            <person name="Majoros W.H."/>
            <person name="Farzad M."/>
            <person name="Carlton J.M."/>
            <person name="Smith R.K. Jr."/>
            <person name="Garg J."/>
            <person name="Pearlman R.E."/>
            <person name="Karrer K.M."/>
            <person name="Sun L."/>
            <person name="Manning G."/>
            <person name="Elde N.C."/>
            <person name="Turkewitz A.P."/>
            <person name="Asai D.J."/>
            <person name="Wilkes D.E."/>
            <person name="Wang Y."/>
            <person name="Cai H."/>
            <person name="Collins K."/>
            <person name="Stewart B.A."/>
            <person name="Lee S.R."/>
            <person name="Wilamowska K."/>
            <person name="Weinberg Z."/>
            <person name="Ruzzo W.L."/>
            <person name="Wloga D."/>
            <person name="Gaertig J."/>
            <person name="Frankel J."/>
            <person name="Tsao C.-C."/>
            <person name="Gorovsky M.A."/>
            <person name="Keeling P.J."/>
            <person name="Waller R.F."/>
            <person name="Patron N.J."/>
            <person name="Cherry J.M."/>
            <person name="Stover N.A."/>
            <person name="Krieger C.J."/>
            <person name="del Toro C."/>
            <person name="Ryder H.F."/>
            <person name="Williamson S.C."/>
            <person name="Barbeau R.A."/>
            <person name="Hamilton E.P."/>
            <person name="Orias E."/>
        </authorList>
    </citation>
    <scope>NUCLEOTIDE SEQUENCE [LARGE SCALE GENOMIC DNA]</scope>
    <source>
        <strain evidence="3">SB210</strain>
    </source>
</reference>
<keyword evidence="1 2" id="KW-0812">Transmembrane</keyword>
<dbReference type="GeneID" id="7837030"/>
<name>Q23FY0_TETTS</name>
<proteinExistence type="predicted"/>
<accession>Q23FY0</accession>
<evidence type="ECO:0000313" key="3">
    <source>
        <dbReference type="Proteomes" id="UP000009168"/>
    </source>
</evidence>
<sequence>MMLLKDLDLFNSPFEFKFFNQDKKIKNILIRFFFSIILISATISFFAYLFLLYFTNQINPIFQSQPFYTNEENQLLLDNNYFGFQFVQHSIVSQTNNFVQQNNLVFVASILIRNQSGSRLINLKTLDCTNHKLNGYKCIDFQNQELLQVNKLSGEETLLQLRAYRCSEVDKIKTQVTNNCTQISADDFLKQTNYTPQIQINLLTFQYNTTSQNMQNNYKTITLSLKNNIQLNSQISTTKQILNIQKGLFWQEDLIYENPSDYQIESTVYSNFNLDSNLITDSSIALIEIKLDNKIQYSKIKFASIVDIVKEFNSLAVLIVFLIAIGRYFVRKLMIEDIQLVFLRHIYQNTYLNQLDLNQIFRKRQIRSLKPQSPEDLTEKKESINIPSIVTKSRKYLEPFQYISKNMQDSIVEGNDFKHSYILGNTFANNQAGDFQKKDIFENTVNNYINSPSKEPILTNPLQEQILQLSESSFLPNPSSNINQNQNGNGNYNLNNTNNHLTKIASHQNLNKSSKYIKKDISIIPVRRESIKVKNNPLSPFKLTHSIKLKENSNNQQSIVSNIFSKNNLGQSNYYLKTQNKLDSRGDQNLDQNNPQGISQFCVLKLENTESCADNLYALQNKNFGSKLKEVIFKIWNKPQKKGTEEWKKTENLLKKQVEKNLDILQIYKDLIILKKAIMLLLSKEQYAALLLTGCSINQKDLSNPQNMTDQTFKNLNDIYTQTIPQEYTANQIKGKSYQQIMYESQHNKMMENYKGQQIFGHLDEQFQIYESEKWQLKYLKQFIMKCKDSQNLSELDKRILSSLTL</sequence>
<dbReference type="EMBL" id="GG662704">
    <property type="protein sequence ID" value="EAR95480.2"/>
    <property type="molecule type" value="Genomic_DNA"/>
</dbReference>
<dbReference type="HOGENOM" id="CLU_013044_1_1_1"/>
<dbReference type="AlphaFoldDB" id="Q23FY0"/>
<gene>
    <name evidence="2" type="ORF">TTHERM_00078840</name>
</gene>
<dbReference type="RefSeq" id="XP_001015725.2">
    <property type="nucleotide sequence ID" value="XM_001015725.2"/>
</dbReference>
<organism evidence="2 3">
    <name type="scientific">Tetrahymena thermophila (strain SB210)</name>
    <dbReference type="NCBI Taxonomy" id="312017"/>
    <lineage>
        <taxon>Eukaryota</taxon>
        <taxon>Sar</taxon>
        <taxon>Alveolata</taxon>
        <taxon>Ciliophora</taxon>
        <taxon>Intramacronucleata</taxon>
        <taxon>Oligohymenophorea</taxon>
        <taxon>Hymenostomatida</taxon>
        <taxon>Tetrahymenina</taxon>
        <taxon>Tetrahymenidae</taxon>
        <taxon>Tetrahymena</taxon>
    </lineage>
</organism>
<dbReference type="KEGG" id="tet:TTHERM_00078840"/>
<evidence type="ECO:0000256" key="1">
    <source>
        <dbReference type="SAM" id="Phobius"/>
    </source>
</evidence>
<protein>
    <submittedName>
        <fullName evidence="2">Transmembrane protein, putative</fullName>
    </submittedName>
</protein>
<keyword evidence="3" id="KW-1185">Reference proteome</keyword>
<keyword evidence="1" id="KW-1133">Transmembrane helix</keyword>
<keyword evidence="1" id="KW-0472">Membrane</keyword>
<dbReference type="InParanoid" id="Q23FY0"/>
<dbReference type="Proteomes" id="UP000009168">
    <property type="component" value="Unassembled WGS sequence"/>
</dbReference>
<evidence type="ECO:0000313" key="2">
    <source>
        <dbReference type="EMBL" id="EAR95480.2"/>
    </source>
</evidence>
<feature type="transmembrane region" description="Helical" evidence="1">
    <location>
        <begin position="28"/>
        <end position="54"/>
    </location>
</feature>